<sequence length="197" mass="21911">MLKKLVDPASRLIYAGANRLFYVFRKSLPPPSLQRPPGVNEEPQNVPQEERRSGSSANIAAATEISEFEQMLQVKTFTRDASVPSDQDFDFEIFPFSAVNGICSQSEIQRLTSLLQSRTTEFPSDDLMKKHRDVRDNFHAAISTPVVTSKVLEEIASPAELAKSYMGSRQPTKALIQDSKNINHTSGSEDCKQFTGS</sequence>
<dbReference type="EMBL" id="CM042022">
    <property type="protein sequence ID" value="KAI3816210.1"/>
    <property type="molecule type" value="Genomic_DNA"/>
</dbReference>
<accession>A0ACB9J7E5</accession>
<protein>
    <submittedName>
        <fullName evidence="1">Uncharacterized protein</fullName>
    </submittedName>
</protein>
<organism evidence="1 2">
    <name type="scientific">Smallanthus sonchifolius</name>
    <dbReference type="NCBI Taxonomy" id="185202"/>
    <lineage>
        <taxon>Eukaryota</taxon>
        <taxon>Viridiplantae</taxon>
        <taxon>Streptophyta</taxon>
        <taxon>Embryophyta</taxon>
        <taxon>Tracheophyta</taxon>
        <taxon>Spermatophyta</taxon>
        <taxon>Magnoliopsida</taxon>
        <taxon>eudicotyledons</taxon>
        <taxon>Gunneridae</taxon>
        <taxon>Pentapetalae</taxon>
        <taxon>asterids</taxon>
        <taxon>campanulids</taxon>
        <taxon>Asterales</taxon>
        <taxon>Asteraceae</taxon>
        <taxon>Asteroideae</taxon>
        <taxon>Heliantheae alliance</taxon>
        <taxon>Millerieae</taxon>
        <taxon>Smallanthus</taxon>
    </lineage>
</organism>
<comment type="caution">
    <text evidence="1">The sequence shown here is derived from an EMBL/GenBank/DDBJ whole genome shotgun (WGS) entry which is preliminary data.</text>
</comment>
<gene>
    <name evidence="1" type="ORF">L1987_15901</name>
</gene>
<reference evidence="2" key="1">
    <citation type="journal article" date="2022" name="Mol. Ecol. Resour.">
        <title>The genomes of chicory, endive, great burdock and yacon provide insights into Asteraceae palaeo-polyploidization history and plant inulin production.</title>
        <authorList>
            <person name="Fan W."/>
            <person name="Wang S."/>
            <person name="Wang H."/>
            <person name="Wang A."/>
            <person name="Jiang F."/>
            <person name="Liu H."/>
            <person name="Zhao H."/>
            <person name="Xu D."/>
            <person name="Zhang Y."/>
        </authorList>
    </citation>
    <scope>NUCLEOTIDE SEQUENCE [LARGE SCALE GENOMIC DNA]</scope>
    <source>
        <strain evidence="2">cv. Yunnan</strain>
    </source>
</reference>
<dbReference type="Proteomes" id="UP001056120">
    <property type="component" value="Linkage Group LG05"/>
</dbReference>
<reference evidence="1 2" key="2">
    <citation type="journal article" date="2022" name="Mol. Ecol. Resour.">
        <title>The genomes of chicory, endive, great burdock and yacon provide insights into Asteraceae paleo-polyploidization history and plant inulin production.</title>
        <authorList>
            <person name="Fan W."/>
            <person name="Wang S."/>
            <person name="Wang H."/>
            <person name="Wang A."/>
            <person name="Jiang F."/>
            <person name="Liu H."/>
            <person name="Zhao H."/>
            <person name="Xu D."/>
            <person name="Zhang Y."/>
        </authorList>
    </citation>
    <scope>NUCLEOTIDE SEQUENCE [LARGE SCALE GENOMIC DNA]</scope>
    <source>
        <strain evidence="2">cv. Yunnan</strain>
        <tissue evidence="1">Leaves</tissue>
    </source>
</reference>
<evidence type="ECO:0000313" key="2">
    <source>
        <dbReference type="Proteomes" id="UP001056120"/>
    </source>
</evidence>
<keyword evidence="2" id="KW-1185">Reference proteome</keyword>
<name>A0ACB9J7E5_9ASTR</name>
<proteinExistence type="predicted"/>
<evidence type="ECO:0000313" key="1">
    <source>
        <dbReference type="EMBL" id="KAI3816210.1"/>
    </source>
</evidence>